<reference evidence="1 2" key="1">
    <citation type="journal article" date="2023" name="Plants (Basel)">
        <title>Bridging the Gap: Combining Genomics and Transcriptomics Approaches to Understand Stylosanthes scabra, an Orphan Legume from the Brazilian Caatinga.</title>
        <authorList>
            <person name="Ferreira-Neto J.R.C."/>
            <person name="da Silva M.D."/>
            <person name="Binneck E."/>
            <person name="de Melo N.F."/>
            <person name="da Silva R.H."/>
            <person name="de Melo A.L.T.M."/>
            <person name="Pandolfi V."/>
            <person name="Bustamante F.O."/>
            <person name="Brasileiro-Vidal A.C."/>
            <person name="Benko-Iseppon A.M."/>
        </authorList>
    </citation>
    <scope>NUCLEOTIDE SEQUENCE [LARGE SCALE GENOMIC DNA]</scope>
    <source>
        <tissue evidence="1">Leaves</tissue>
    </source>
</reference>
<evidence type="ECO:0000313" key="1">
    <source>
        <dbReference type="EMBL" id="MED6163566.1"/>
    </source>
</evidence>
<gene>
    <name evidence="1" type="ORF">PIB30_081234</name>
</gene>
<keyword evidence="2" id="KW-1185">Reference proteome</keyword>
<organism evidence="1 2">
    <name type="scientific">Stylosanthes scabra</name>
    <dbReference type="NCBI Taxonomy" id="79078"/>
    <lineage>
        <taxon>Eukaryota</taxon>
        <taxon>Viridiplantae</taxon>
        <taxon>Streptophyta</taxon>
        <taxon>Embryophyta</taxon>
        <taxon>Tracheophyta</taxon>
        <taxon>Spermatophyta</taxon>
        <taxon>Magnoliopsida</taxon>
        <taxon>eudicotyledons</taxon>
        <taxon>Gunneridae</taxon>
        <taxon>Pentapetalae</taxon>
        <taxon>rosids</taxon>
        <taxon>fabids</taxon>
        <taxon>Fabales</taxon>
        <taxon>Fabaceae</taxon>
        <taxon>Papilionoideae</taxon>
        <taxon>50 kb inversion clade</taxon>
        <taxon>dalbergioids sensu lato</taxon>
        <taxon>Dalbergieae</taxon>
        <taxon>Pterocarpus clade</taxon>
        <taxon>Stylosanthes</taxon>
    </lineage>
</organism>
<accession>A0ABU6UR35</accession>
<protein>
    <submittedName>
        <fullName evidence="1">Uncharacterized protein</fullName>
    </submittedName>
</protein>
<comment type="caution">
    <text evidence="1">The sequence shown here is derived from an EMBL/GenBank/DDBJ whole genome shotgun (WGS) entry which is preliminary data.</text>
</comment>
<proteinExistence type="predicted"/>
<sequence>MRNRGFPQINAALRYGPRTSIPLDTQRTVLPSSSAGFKVQAGLEVVGANWAESAALRASRHSPGLTLVHLVEPVHCQPTIGQT</sequence>
<dbReference type="EMBL" id="JASCZI010122037">
    <property type="protein sequence ID" value="MED6163566.1"/>
    <property type="molecule type" value="Genomic_DNA"/>
</dbReference>
<name>A0ABU6UR35_9FABA</name>
<evidence type="ECO:0000313" key="2">
    <source>
        <dbReference type="Proteomes" id="UP001341840"/>
    </source>
</evidence>
<dbReference type="Proteomes" id="UP001341840">
    <property type="component" value="Unassembled WGS sequence"/>
</dbReference>